<comment type="catalytic activity">
    <reaction evidence="1">
        <text>ATP + protein L-histidine = ADP + protein N-phospho-L-histidine.</text>
        <dbReference type="EC" id="2.7.13.3"/>
    </reaction>
</comment>
<name>A0A8J8TRN2_9EURY</name>
<dbReference type="OrthoDB" id="3369at2157"/>
<dbReference type="PANTHER" id="PTHR42878:SF7">
    <property type="entry name" value="SENSOR HISTIDINE KINASE GLRK"/>
    <property type="match status" value="1"/>
</dbReference>
<feature type="transmembrane region" description="Helical" evidence="13">
    <location>
        <begin position="65"/>
        <end position="85"/>
    </location>
</feature>
<keyword evidence="7 15" id="KW-0418">Kinase</keyword>
<dbReference type="InterPro" id="IPR036890">
    <property type="entry name" value="HATPase_C_sf"/>
</dbReference>
<keyword evidence="16" id="KW-1185">Reference proteome</keyword>
<dbReference type="InterPro" id="IPR000014">
    <property type="entry name" value="PAS"/>
</dbReference>
<feature type="transmembrane region" description="Helical" evidence="13">
    <location>
        <begin position="193"/>
        <end position="210"/>
    </location>
</feature>
<dbReference type="EMBL" id="PHNJ01000007">
    <property type="protein sequence ID" value="TYL37899.1"/>
    <property type="molecule type" value="Genomic_DNA"/>
</dbReference>
<evidence type="ECO:0000256" key="3">
    <source>
        <dbReference type="ARBA" id="ARBA00012438"/>
    </source>
</evidence>
<dbReference type="RefSeq" id="WP_148858671.1">
    <property type="nucleotide sequence ID" value="NZ_PHNJ01000007.1"/>
</dbReference>
<evidence type="ECO:0000256" key="9">
    <source>
        <dbReference type="ARBA" id="ARBA00022989"/>
    </source>
</evidence>
<dbReference type="InterPro" id="IPR035965">
    <property type="entry name" value="PAS-like_dom_sf"/>
</dbReference>
<dbReference type="PRINTS" id="PR00344">
    <property type="entry name" value="BCTRLSENSOR"/>
</dbReference>
<dbReference type="GO" id="GO:0007234">
    <property type="term" value="P:osmosensory signaling via phosphorelay pathway"/>
    <property type="evidence" value="ECO:0007669"/>
    <property type="project" value="TreeGrafter"/>
</dbReference>
<accession>A0A8J8TRN2</accession>
<dbReference type="CDD" id="cd00130">
    <property type="entry name" value="PAS"/>
    <property type="match status" value="1"/>
</dbReference>
<evidence type="ECO:0000256" key="5">
    <source>
        <dbReference type="ARBA" id="ARBA00022692"/>
    </source>
</evidence>
<dbReference type="InterPro" id="IPR003594">
    <property type="entry name" value="HATPase_dom"/>
</dbReference>
<evidence type="ECO:0000256" key="8">
    <source>
        <dbReference type="ARBA" id="ARBA00022840"/>
    </source>
</evidence>
<dbReference type="InterPro" id="IPR050351">
    <property type="entry name" value="BphY/WalK/GraS-like"/>
</dbReference>
<evidence type="ECO:0000256" key="11">
    <source>
        <dbReference type="ARBA" id="ARBA00023136"/>
    </source>
</evidence>
<sequence length="552" mass="59086">MTDPLALGIGVAVVCTFGLVALLALRHREQPGAVPFVVLTALLAVMAGVVALGRAGILADVRGEFAIFVPFVFASLAWLVLAFEYTGRGPVMTIRRTAALGGFGVAVIGITVFGLVVPEWLFSVWVLVVNVFQFALVAAAGYGAILVARSAISYGDLPLSGSLVLTTAGGGLTAITIVQLFVPAVPLETGFDALQALLAGTAVLLLLAQVRYRVFETGPSAGHLARETVLDEMSASVAITDRDGQVIDLNQTAERTFDVDRSEALGEPIDDAFGIDPDSTDSQPTTIETSDGRREFVVDRLPLTSHGGDPIGRAVLLRDVTDRRTHEQRLEVLNRVLRHNLRNDLDAVRGFAEALERDDETVEPAALAERIHATASEVAELGTALRRAERFLARETVDSEPVDVIGIARRVAADVEARYPGASVAVSAPDSEPELRLRTDRHVLETVLEETVENAVEHNDAADPRVDLGIRRESFGVAIDVADDGPGIPDQERTVLLEGTETPLRHGSGVGLWLVYWGVTRLGGDLEFRENDPRGSVVSIRIPGPSFTGVRE</sequence>
<feature type="transmembrane region" description="Helical" evidence="13">
    <location>
        <begin position="159"/>
        <end position="181"/>
    </location>
</feature>
<dbReference type="Gene3D" id="3.30.450.20">
    <property type="entry name" value="PAS domain"/>
    <property type="match status" value="1"/>
</dbReference>
<keyword evidence="8" id="KW-0067">ATP-binding</keyword>
<dbReference type="AlphaFoldDB" id="A0A8J8TRN2"/>
<feature type="transmembrane region" description="Helical" evidence="13">
    <location>
        <begin position="97"/>
        <end position="116"/>
    </location>
</feature>
<evidence type="ECO:0000256" key="1">
    <source>
        <dbReference type="ARBA" id="ARBA00000085"/>
    </source>
</evidence>
<dbReference type="SUPFAM" id="SSF55874">
    <property type="entry name" value="ATPase domain of HSP90 chaperone/DNA topoisomerase II/histidine kinase"/>
    <property type="match status" value="1"/>
</dbReference>
<dbReference type="InterPro" id="IPR004358">
    <property type="entry name" value="Sig_transdc_His_kin-like_C"/>
</dbReference>
<dbReference type="GO" id="GO:0000156">
    <property type="term" value="F:phosphorelay response regulator activity"/>
    <property type="evidence" value="ECO:0007669"/>
    <property type="project" value="TreeGrafter"/>
</dbReference>
<dbReference type="SUPFAM" id="SSF55785">
    <property type="entry name" value="PYP-like sensor domain (PAS domain)"/>
    <property type="match status" value="1"/>
</dbReference>
<feature type="region of interest" description="Disordered" evidence="12">
    <location>
        <begin position="268"/>
        <end position="287"/>
    </location>
</feature>
<evidence type="ECO:0000256" key="7">
    <source>
        <dbReference type="ARBA" id="ARBA00022777"/>
    </source>
</evidence>
<comment type="caution">
    <text evidence="15">The sequence shown here is derived from an EMBL/GenBank/DDBJ whole genome shotgun (WGS) entry which is preliminary data.</text>
</comment>
<keyword evidence="4" id="KW-0808">Transferase</keyword>
<dbReference type="GO" id="GO:0016020">
    <property type="term" value="C:membrane"/>
    <property type="evidence" value="ECO:0007669"/>
    <property type="project" value="UniProtKB-SubCell"/>
</dbReference>
<evidence type="ECO:0000256" key="10">
    <source>
        <dbReference type="ARBA" id="ARBA00023012"/>
    </source>
</evidence>
<gene>
    <name evidence="15" type="ORF">CV102_14310</name>
</gene>
<dbReference type="SMART" id="SM00387">
    <property type="entry name" value="HATPase_c"/>
    <property type="match status" value="1"/>
</dbReference>
<dbReference type="GO" id="GO:0005524">
    <property type="term" value="F:ATP binding"/>
    <property type="evidence" value="ECO:0007669"/>
    <property type="project" value="UniProtKB-KW"/>
</dbReference>
<evidence type="ECO:0000256" key="12">
    <source>
        <dbReference type="SAM" id="MobiDB-lite"/>
    </source>
</evidence>
<evidence type="ECO:0000256" key="4">
    <source>
        <dbReference type="ARBA" id="ARBA00022679"/>
    </source>
</evidence>
<feature type="domain" description="Histidine kinase" evidence="14">
    <location>
        <begin position="336"/>
        <end position="546"/>
    </location>
</feature>
<keyword evidence="5 13" id="KW-0812">Transmembrane</keyword>
<comment type="subcellular location">
    <subcellularLocation>
        <location evidence="2">Membrane</location>
        <topology evidence="2">Multi-pass membrane protein</topology>
    </subcellularLocation>
</comment>
<protein>
    <recommendedName>
        <fullName evidence="3">histidine kinase</fullName>
        <ecNumber evidence="3">2.7.13.3</ecNumber>
    </recommendedName>
</protein>
<dbReference type="Pfam" id="PF02518">
    <property type="entry name" value="HATPase_c"/>
    <property type="match status" value="1"/>
</dbReference>
<evidence type="ECO:0000259" key="14">
    <source>
        <dbReference type="PROSITE" id="PS50109"/>
    </source>
</evidence>
<dbReference type="GO" id="GO:0030295">
    <property type="term" value="F:protein kinase activator activity"/>
    <property type="evidence" value="ECO:0007669"/>
    <property type="project" value="TreeGrafter"/>
</dbReference>
<evidence type="ECO:0000313" key="16">
    <source>
        <dbReference type="Proteomes" id="UP000766904"/>
    </source>
</evidence>
<evidence type="ECO:0000256" key="6">
    <source>
        <dbReference type="ARBA" id="ARBA00022741"/>
    </source>
</evidence>
<keyword evidence="10" id="KW-0902">Two-component regulatory system</keyword>
<dbReference type="Pfam" id="PF13188">
    <property type="entry name" value="PAS_8"/>
    <property type="match status" value="1"/>
</dbReference>
<dbReference type="Proteomes" id="UP000766904">
    <property type="component" value="Unassembled WGS sequence"/>
</dbReference>
<feature type="transmembrane region" description="Helical" evidence="13">
    <location>
        <begin position="122"/>
        <end position="147"/>
    </location>
</feature>
<organism evidence="15 16">
    <name type="scientific">Natronococcus pandeyae</name>
    <dbReference type="NCBI Taxonomy" id="2055836"/>
    <lineage>
        <taxon>Archaea</taxon>
        <taxon>Methanobacteriati</taxon>
        <taxon>Methanobacteriota</taxon>
        <taxon>Stenosarchaea group</taxon>
        <taxon>Halobacteria</taxon>
        <taxon>Halobacteriales</taxon>
        <taxon>Natrialbaceae</taxon>
        <taxon>Natronococcus</taxon>
    </lineage>
</organism>
<reference evidence="15" key="1">
    <citation type="submission" date="2017-11" db="EMBL/GenBank/DDBJ databases">
        <authorList>
            <person name="Kajale S.C."/>
            <person name="Sharma A."/>
        </authorList>
    </citation>
    <scope>NUCLEOTIDE SEQUENCE</scope>
    <source>
        <strain evidence="15">LS1_42</strain>
    </source>
</reference>
<dbReference type="Gene3D" id="3.30.565.10">
    <property type="entry name" value="Histidine kinase-like ATPase, C-terminal domain"/>
    <property type="match status" value="1"/>
</dbReference>
<keyword evidence="6" id="KW-0547">Nucleotide-binding</keyword>
<dbReference type="CDD" id="cd00075">
    <property type="entry name" value="HATPase"/>
    <property type="match status" value="1"/>
</dbReference>
<feature type="transmembrane region" description="Helical" evidence="13">
    <location>
        <begin position="32"/>
        <end position="53"/>
    </location>
</feature>
<evidence type="ECO:0000256" key="2">
    <source>
        <dbReference type="ARBA" id="ARBA00004141"/>
    </source>
</evidence>
<evidence type="ECO:0000313" key="15">
    <source>
        <dbReference type="EMBL" id="TYL37899.1"/>
    </source>
</evidence>
<dbReference type="PROSITE" id="PS50109">
    <property type="entry name" value="HIS_KIN"/>
    <property type="match status" value="1"/>
</dbReference>
<proteinExistence type="predicted"/>
<evidence type="ECO:0000256" key="13">
    <source>
        <dbReference type="SAM" id="Phobius"/>
    </source>
</evidence>
<feature type="transmembrane region" description="Helical" evidence="13">
    <location>
        <begin position="6"/>
        <end position="25"/>
    </location>
</feature>
<dbReference type="InterPro" id="IPR005467">
    <property type="entry name" value="His_kinase_dom"/>
</dbReference>
<keyword evidence="11 13" id="KW-0472">Membrane</keyword>
<dbReference type="PANTHER" id="PTHR42878">
    <property type="entry name" value="TWO-COMPONENT HISTIDINE KINASE"/>
    <property type="match status" value="1"/>
</dbReference>
<dbReference type="GO" id="GO:0004673">
    <property type="term" value="F:protein histidine kinase activity"/>
    <property type="evidence" value="ECO:0007669"/>
    <property type="project" value="UniProtKB-EC"/>
</dbReference>
<dbReference type="EC" id="2.7.13.3" evidence="3"/>
<keyword evidence="9 13" id="KW-1133">Transmembrane helix</keyword>